<keyword evidence="6" id="KW-1185">Reference proteome</keyword>
<feature type="signal peptide" evidence="3">
    <location>
        <begin position="1"/>
        <end position="19"/>
    </location>
</feature>
<evidence type="ECO:0000256" key="2">
    <source>
        <dbReference type="SAM" id="MobiDB-lite"/>
    </source>
</evidence>
<evidence type="ECO:0000313" key="5">
    <source>
        <dbReference type="EMBL" id="KAK4463889.1"/>
    </source>
</evidence>
<gene>
    <name evidence="5" type="ORF">QBC42DRAFT_147852</name>
</gene>
<protein>
    <recommendedName>
        <fullName evidence="4">Yeast cell wall synthesis Kre9/Knh1-like N-terminal domain-containing protein</fullName>
    </recommendedName>
</protein>
<dbReference type="InterPro" id="IPR052479">
    <property type="entry name" value="GPI-anchor_Adhesion_Reg"/>
</dbReference>
<evidence type="ECO:0000313" key="6">
    <source>
        <dbReference type="Proteomes" id="UP001321749"/>
    </source>
</evidence>
<accession>A0AAV9HUZ5</accession>
<dbReference type="Pfam" id="PF10342">
    <property type="entry name" value="Kre9_KNH"/>
    <property type="match status" value="1"/>
</dbReference>
<sequence length="218" mass="21864">MRSAAAFLTSVLAATSVTAIQITSPSKHDKVSAATGFEVKWTTVSTDPTTAHLFLVNMAGGHTPYSKDLGEVDLSTGSTVVNEKDIPDDNTWQVNFQSIETHNTGILAQSEQFTIQAGAAGGSDDDDEKNTSSAADDNKTATATQTSSMTVPTGSTTAPAAAHETDATKSGAGGNVTGTGSLTASSSAAATSGSLVESGADAKKSSAMLEMAVAGVVA</sequence>
<dbReference type="AlphaFoldDB" id="A0AAV9HUZ5"/>
<dbReference type="PANTHER" id="PTHR35185:SF1">
    <property type="entry name" value="UPF0619 GPI-ANCHORED MEMBRANE PROTEIN C1322.10"/>
    <property type="match status" value="1"/>
</dbReference>
<reference evidence="5" key="2">
    <citation type="submission" date="2023-06" db="EMBL/GenBank/DDBJ databases">
        <authorList>
            <consortium name="Lawrence Berkeley National Laboratory"/>
            <person name="Mondo S.J."/>
            <person name="Hensen N."/>
            <person name="Bonometti L."/>
            <person name="Westerberg I."/>
            <person name="Brannstrom I.O."/>
            <person name="Guillou S."/>
            <person name="Cros-Aarteil S."/>
            <person name="Calhoun S."/>
            <person name="Haridas S."/>
            <person name="Kuo A."/>
            <person name="Pangilinan J."/>
            <person name="Riley R."/>
            <person name="Labutti K."/>
            <person name="Andreopoulos B."/>
            <person name="Lipzen A."/>
            <person name="Chen C."/>
            <person name="Yanf M."/>
            <person name="Daum C."/>
            <person name="Ng V."/>
            <person name="Clum A."/>
            <person name="Steindorff A."/>
            <person name="Ohm R."/>
            <person name="Martin F."/>
            <person name="Silar P."/>
            <person name="Natvig D."/>
            <person name="Lalanne C."/>
            <person name="Gautier V."/>
            <person name="Ament-Velasquez S.L."/>
            <person name="Kruys A."/>
            <person name="Hutchinson M.I."/>
            <person name="Powell A.J."/>
            <person name="Barry K."/>
            <person name="Miller A.N."/>
            <person name="Grigoriev I.V."/>
            <person name="Debuchy R."/>
            <person name="Gladieux P."/>
            <person name="Thoren M.H."/>
            <person name="Johannesson H."/>
        </authorList>
    </citation>
    <scope>NUCLEOTIDE SEQUENCE</scope>
    <source>
        <strain evidence="5">PSN324</strain>
    </source>
</reference>
<feature type="region of interest" description="Disordered" evidence="2">
    <location>
        <begin position="118"/>
        <end position="178"/>
    </location>
</feature>
<evidence type="ECO:0000259" key="4">
    <source>
        <dbReference type="Pfam" id="PF10342"/>
    </source>
</evidence>
<evidence type="ECO:0000256" key="3">
    <source>
        <dbReference type="SAM" id="SignalP"/>
    </source>
</evidence>
<feature type="chain" id="PRO_5043720747" description="Yeast cell wall synthesis Kre9/Knh1-like N-terminal domain-containing protein" evidence="3">
    <location>
        <begin position="20"/>
        <end position="218"/>
    </location>
</feature>
<feature type="non-terminal residue" evidence="5">
    <location>
        <position position="218"/>
    </location>
</feature>
<reference evidence="5" key="1">
    <citation type="journal article" date="2023" name="Mol. Phylogenet. Evol.">
        <title>Genome-scale phylogeny and comparative genomics of the fungal order Sordariales.</title>
        <authorList>
            <person name="Hensen N."/>
            <person name="Bonometti L."/>
            <person name="Westerberg I."/>
            <person name="Brannstrom I.O."/>
            <person name="Guillou S."/>
            <person name="Cros-Aarteil S."/>
            <person name="Calhoun S."/>
            <person name="Haridas S."/>
            <person name="Kuo A."/>
            <person name="Mondo S."/>
            <person name="Pangilinan J."/>
            <person name="Riley R."/>
            <person name="LaButti K."/>
            <person name="Andreopoulos B."/>
            <person name="Lipzen A."/>
            <person name="Chen C."/>
            <person name="Yan M."/>
            <person name="Daum C."/>
            <person name="Ng V."/>
            <person name="Clum A."/>
            <person name="Steindorff A."/>
            <person name="Ohm R.A."/>
            <person name="Martin F."/>
            <person name="Silar P."/>
            <person name="Natvig D.O."/>
            <person name="Lalanne C."/>
            <person name="Gautier V."/>
            <person name="Ament-Velasquez S.L."/>
            <person name="Kruys A."/>
            <person name="Hutchinson M.I."/>
            <person name="Powell A.J."/>
            <person name="Barry K."/>
            <person name="Miller A.N."/>
            <person name="Grigoriev I.V."/>
            <person name="Debuchy R."/>
            <person name="Gladieux P."/>
            <person name="Hiltunen Thoren M."/>
            <person name="Johannesson H."/>
        </authorList>
    </citation>
    <scope>NUCLEOTIDE SEQUENCE</scope>
    <source>
        <strain evidence="5">PSN324</strain>
    </source>
</reference>
<dbReference type="PANTHER" id="PTHR35185">
    <property type="entry name" value="SERINE/THREONINE-RICH PROTEIN ADG2-RELATED"/>
    <property type="match status" value="1"/>
</dbReference>
<dbReference type="Proteomes" id="UP001321749">
    <property type="component" value="Unassembled WGS sequence"/>
</dbReference>
<feature type="compositionally biased region" description="Polar residues" evidence="2">
    <location>
        <begin position="131"/>
        <end position="158"/>
    </location>
</feature>
<keyword evidence="1 3" id="KW-0732">Signal</keyword>
<name>A0AAV9HUZ5_9PEZI</name>
<organism evidence="5 6">
    <name type="scientific">Cladorrhinum samala</name>
    <dbReference type="NCBI Taxonomy" id="585594"/>
    <lineage>
        <taxon>Eukaryota</taxon>
        <taxon>Fungi</taxon>
        <taxon>Dikarya</taxon>
        <taxon>Ascomycota</taxon>
        <taxon>Pezizomycotina</taxon>
        <taxon>Sordariomycetes</taxon>
        <taxon>Sordariomycetidae</taxon>
        <taxon>Sordariales</taxon>
        <taxon>Podosporaceae</taxon>
        <taxon>Cladorrhinum</taxon>
    </lineage>
</organism>
<dbReference type="InterPro" id="IPR018466">
    <property type="entry name" value="Kre9/Knh1-like_N"/>
</dbReference>
<dbReference type="EMBL" id="MU864954">
    <property type="protein sequence ID" value="KAK4463889.1"/>
    <property type="molecule type" value="Genomic_DNA"/>
</dbReference>
<feature type="domain" description="Yeast cell wall synthesis Kre9/Knh1-like N-terminal" evidence="4">
    <location>
        <begin position="24"/>
        <end position="115"/>
    </location>
</feature>
<proteinExistence type="predicted"/>
<evidence type="ECO:0000256" key="1">
    <source>
        <dbReference type="ARBA" id="ARBA00022729"/>
    </source>
</evidence>
<comment type="caution">
    <text evidence="5">The sequence shown here is derived from an EMBL/GenBank/DDBJ whole genome shotgun (WGS) entry which is preliminary data.</text>
</comment>